<proteinExistence type="predicted"/>
<dbReference type="EMBL" id="SRLO01000165">
    <property type="protein sequence ID" value="TNN70292.1"/>
    <property type="molecule type" value="Genomic_DNA"/>
</dbReference>
<comment type="caution">
    <text evidence="1">The sequence shown here is derived from an EMBL/GenBank/DDBJ whole genome shotgun (WGS) entry which is preliminary data.</text>
</comment>
<reference evidence="1 2" key="1">
    <citation type="submission" date="2019-03" db="EMBL/GenBank/DDBJ databases">
        <title>First draft genome of Liparis tanakae, snailfish: a comprehensive survey of snailfish specific genes.</title>
        <authorList>
            <person name="Kim W."/>
            <person name="Song I."/>
            <person name="Jeong J.-H."/>
            <person name="Kim D."/>
            <person name="Kim S."/>
            <person name="Ryu S."/>
            <person name="Song J.Y."/>
            <person name="Lee S.K."/>
        </authorList>
    </citation>
    <scope>NUCLEOTIDE SEQUENCE [LARGE SCALE GENOMIC DNA]</scope>
    <source>
        <tissue evidence="1">Muscle</tissue>
    </source>
</reference>
<dbReference type="AlphaFoldDB" id="A0A4Z2HZB1"/>
<gene>
    <name evidence="1" type="ORF">EYF80_019506</name>
</gene>
<dbReference type="Proteomes" id="UP000314294">
    <property type="component" value="Unassembled WGS sequence"/>
</dbReference>
<keyword evidence="2" id="KW-1185">Reference proteome</keyword>
<name>A0A4Z2HZB1_9TELE</name>
<protein>
    <submittedName>
        <fullName evidence="1">Uncharacterized protein</fullName>
    </submittedName>
</protein>
<accession>A0A4Z2HZB1</accession>
<evidence type="ECO:0000313" key="1">
    <source>
        <dbReference type="EMBL" id="TNN70292.1"/>
    </source>
</evidence>
<evidence type="ECO:0000313" key="2">
    <source>
        <dbReference type="Proteomes" id="UP000314294"/>
    </source>
</evidence>
<organism evidence="1 2">
    <name type="scientific">Liparis tanakae</name>
    <name type="common">Tanaka's snailfish</name>
    <dbReference type="NCBI Taxonomy" id="230148"/>
    <lineage>
        <taxon>Eukaryota</taxon>
        <taxon>Metazoa</taxon>
        <taxon>Chordata</taxon>
        <taxon>Craniata</taxon>
        <taxon>Vertebrata</taxon>
        <taxon>Euteleostomi</taxon>
        <taxon>Actinopterygii</taxon>
        <taxon>Neopterygii</taxon>
        <taxon>Teleostei</taxon>
        <taxon>Neoteleostei</taxon>
        <taxon>Acanthomorphata</taxon>
        <taxon>Eupercaria</taxon>
        <taxon>Perciformes</taxon>
        <taxon>Cottioidei</taxon>
        <taxon>Cottales</taxon>
        <taxon>Liparidae</taxon>
        <taxon>Liparis</taxon>
    </lineage>
</organism>
<sequence>MSRVGNLYFTYELGLQFAERGEVQAAGGSQPGQLLLAVLGLLHGVSLPAADVVPRIQRRLGLRLHRLRDGEHGVVSVNPIKSSLANPSSLSNLTCGD</sequence>